<keyword evidence="12" id="KW-1208">Phospholipid metabolism</keyword>
<protein>
    <submittedName>
        <fullName evidence="15">YegS/Rv2252/BmrU family lipid kinase</fullName>
    </submittedName>
</protein>
<keyword evidence="3" id="KW-0444">Lipid biosynthesis</keyword>
<evidence type="ECO:0000256" key="7">
    <source>
        <dbReference type="ARBA" id="ARBA00022777"/>
    </source>
</evidence>
<feature type="domain" description="DAGKc" evidence="14">
    <location>
        <begin position="239"/>
        <end position="369"/>
    </location>
</feature>
<dbReference type="GO" id="GO:0005886">
    <property type="term" value="C:plasma membrane"/>
    <property type="evidence" value="ECO:0007669"/>
    <property type="project" value="TreeGrafter"/>
</dbReference>
<keyword evidence="16" id="KW-1185">Reference proteome</keyword>
<evidence type="ECO:0000256" key="11">
    <source>
        <dbReference type="ARBA" id="ARBA00023209"/>
    </source>
</evidence>
<dbReference type="PANTHER" id="PTHR12358">
    <property type="entry name" value="SPHINGOSINE KINASE"/>
    <property type="match status" value="1"/>
</dbReference>
<reference evidence="15 16" key="1">
    <citation type="submission" date="2019-01" db="EMBL/GenBank/DDBJ databases">
        <title>Novel species of Nocardioides.</title>
        <authorList>
            <person name="Liu Q."/>
            <person name="Xin Y.-H."/>
        </authorList>
    </citation>
    <scope>NUCLEOTIDE SEQUENCE [LARGE SCALE GENOMIC DNA]</scope>
    <source>
        <strain evidence="15 16">CGMCC 4.6875</strain>
    </source>
</reference>
<sequence>MGVGHSNRFGHTSRVTPASRTRSLTWAAVAALLFGVLAYLVTRDRSPLDTFDVEGRRLEDWADDQSVLIDTLRVVEVAFGTIGMTVLTVLLAGALLLRRQRWAALLAVVVMLVTSVATTGLKLGLGRDRPDWQDALGRHVNNSFPSGHASSVAAFSAILVMLLVLFVRRASLRRTGIAVVVAWWLLVGVDRVLLGRHFPTDVIGGALLALTVFFLALAFIDPRPRSTAAKAEPLPEVYASEKRLAVILNPIKVEDVGQFRAIVGTMAKESGWSEPTWQYTTVEDPGTGMAERAAVSGADLVLVCGGDGTVREVCAELAGTGIPVGIIPAGTGNLLARNLDIPLYLRSAIDVALNGQDRAIDLVKVGGDGIEDTHFMVMAGMGFDAAIMEGVNEDIKKKIGWVAYVVSGLKSLMFPAIKVEIQIDDQEPTVHRARTVVVGNVGFLQAGMPLLPDATIDDGILDVVIIHPRQFLSWITVAMRVLAKSTIVDETLDRRTGSRVRVRASSDTPRQLDGDSIGEGRELHMECIHGRLLVRVPR</sequence>
<feature type="transmembrane region" description="Helical" evidence="13">
    <location>
        <begin position="24"/>
        <end position="42"/>
    </location>
</feature>
<comment type="caution">
    <text evidence="15">The sequence shown here is derived from an EMBL/GenBank/DDBJ whole genome shotgun (WGS) entry which is preliminary data.</text>
</comment>
<feature type="transmembrane region" description="Helical" evidence="13">
    <location>
        <begin position="202"/>
        <end position="220"/>
    </location>
</feature>
<evidence type="ECO:0000256" key="2">
    <source>
        <dbReference type="ARBA" id="ARBA00005983"/>
    </source>
</evidence>
<keyword evidence="13" id="KW-0812">Transmembrane</keyword>
<dbReference type="GO" id="GO:0046872">
    <property type="term" value="F:metal ion binding"/>
    <property type="evidence" value="ECO:0007669"/>
    <property type="project" value="UniProtKB-KW"/>
</dbReference>
<keyword evidence="4" id="KW-0808">Transferase</keyword>
<comment type="similarity">
    <text evidence="2">Belongs to the diacylglycerol/lipid kinase family.</text>
</comment>
<evidence type="ECO:0000256" key="9">
    <source>
        <dbReference type="ARBA" id="ARBA00022842"/>
    </source>
</evidence>
<keyword evidence="9" id="KW-0460">Magnesium</keyword>
<dbReference type="AlphaFoldDB" id="A0A4V1RLY7"/>
<dbReference type="Pfam" id="PF19279">
    <property type="entry name" value="YegS_C"/>
    <property type="match status" value="1"/>
</dbReference>
<evidence type="ECO:0000256" key="4">
    <source>
        <dbReference type="ARBA" id="ARBA00022679"/>
    </source>
</evidence>
<proteinExistence type="inferred from homology"/>
<evidence type="ECO:0000256" key="8">
    <source>
        <dbReference type="ARBA" id="ARBA00022840"/>
    </source>
</evidence>
<dbReference type="Proteomes" id="UP000293291">
    <property type="component" value="Unassembled WGS sequence"/>
</dbReference>
<evidence type="ECO:0000256" key="12">
    <source>
        <dbReference type="ARBA" id="ARBA00023264"/>
    </source>
</evidence>
<keyword evidence="8" id="KW-0067">ATP-binding</keyword>
<dbReference type="Pfam" id="PF01569">
    <property type="entry name" value="PAP2"/>
    <property type="match status" value="1"/>
</dbReference>
<organism evidence="15 16">
    <name type="scientific">Nocardioides ganghwensis</name>
    <dbReference type="NCBI Taxonomy" id="252230"/>
    <lineage>
        <taxon>Bacteria</taxon>
        <taxon>Bacillati</taxon>
        <taxon>Actinomycetota</taxon>
        <taxon>Actinomycetes</taxon>
        <taxon>Propionibacteriales</taxon>
        <taxon>Nocardioidaceae</taxon>
        <taxon>Nocardioides</taxon>
    </lineage>
</organism>
<evidence type="ECO:0000256" key="1">
    <source>
        <dbReference type="ARBA" id="ARBA00001946"/>
    </source>
</evidence>
<dbReference type="InterPro" id="IPR005218">
    <property type="entry name" value="Diacylglycerol/lipid_kinase"/>
</dbReference>
<feature type="transmembrane region" description="Helical" evidence="13">
    <location>
        <begin position="177"/>
        <end position="196"/>
    </location>
</feature>
<feature type="transmembrane region" description="Helical" evidence="13">
    <location>
        <begin position="104"/>
        <end position="125"/>
    </location>
</feature>
<dbReference type="Pfam" id="PF00781">
    <property type="entry name" value="DAGK_cat"/>
    <property type="match status" value="1"/>
</dbReference>
<dbReference type="NCBIfam" id="TIGR00147">
    <property type="entry name" value="YegS/Rv2252/BmrU family lipid kinase"/>
    <property type="match status" value="1"/>
</dbReference>
<accession>A0A4V1RLY7</accession>
<dbReference type="Gene3D" id="3.40.50.10330">
    <property type="entry name" value="Probable inorganic polyphosphate/atp-NAD kinase, domain 1"/>
    <property type="match status" value="1"/>
</dbReference>
<dbReference type="Gene3D" id="2.60.200.40">
    <property type="match status" value="1"/>
</dbReference>
<comment type="cofactor">
    <cofactor evidence="1">
        <name>Mg(2+)</name>
        <dbReference type="ChEBI" id="CHEBI:18420"/>
    </cofactor>
</comment>
<keyword evidence="13" id="KW-0472">Membrane</keyword>
<dbReference type="SUPFAM" id="SSF48317">
    <property type="entry name" value="Acid phosphatase/Vanadium-dependent haloperoxidase"/>
    <property type="match status" value="1"/>
</dbReference>
<evidence type="ECO:0000256" key="13">
    <source>
        <dbReference type="SAM" id="Phobius"/>
    </source>
</evidence>
<dbReference type="Gene3D" id="1.20.144.10">
    <property type="entry name" value="Phosphatidic acid phosphatase type 2/haloperoxidase"/>
    <property type="match status" value="1"/>
</dbReference>
<dbReference type="GO" id="GO:0008654">
    <property type="term" value="P:phospholipid biosynthetic process"/>
    <property type="evidence" value="ECO:0007669"/>
    <property type="project" value="UniProtKB-KW"/>
</dbReference>
<evidence type="ECO:0000256" key="3">
    <source>
        <dbReference type="ARBA" id="ARBA00022516"/>
    </source>
</evidence>
<feature type="transmembrane region" description="Helical" evidence="13">
    <location>
        <begin position="77"/>
        <end position="97"/>
    </location>
</feature>
<keyword evidence="13" id="KW-1133">Transmembrane helix</keyword>
<dbReference type="PROSITE" id="PS50146">
    <property type="entry name" value="DAGK"/>
    <property type="match status" value="1"/>
</dbReference>
<evidence type="ECO:0000259" key="14">
    <source>
        <dbReference type="PROSITE" id="PS50146"/>
    </source>
</evidence>
<dbReference type="SMART" id="SM00046">
    <property type="entry name" value="DAGKc"/>
    <property type="match status" value="1"/>
</dbReference>
<dbReference type="InterPro" id="IPR016064">
    <property type="entry name" value="NAD/diacylglycerol_kinase_sf"/>
</dbReference>
<dbReference type="InterPro" id="IPR036938">
    <property type="entry name" value="PAP2/HPO_sf"/>
</dbReference>
<evidence type="ECO:0000313" key="15">
    <source>
        <dbReference type="EMBL" id="RYB97768.1"/>
    </source>
</evidence>
<keyword evidence="11" id="KW-0594">Phospholipid biosynthesis</keyword>
<dbReference type="InterPro" id="IPR050187">
    <property type="entry name" value="Lipid_Phosphate_FormReg"/>
</dbReference>
<dbReference type="PANTHER" id="PTHR12358:SF106">
    <property type="entry name" value="LIPID KINASE YEGS"/>
    <property type="match status" value="1"/>
</dbReference>
<evidence type="ECO:0000313" key="16">
    <source>
        <dbReference type="Proteomes" id="UP000293291"/>
    </source>
</evidence>
<feature type="transmembrane region" description="Helical" evidence="13">
    <location>
        <begin position="145"/>
        <end position="165"/>
    </location>
</feature>
<evidence type="ECO:0000256" key="5">
    <source>
        <dbReference type="ARBA" id="ARBA00022723"/>
    </source>
</evidence>
<evidence type="ECO:0000256" key="10">
    <source>
        <dbReference type="ARBA" id="ARBA00023098"/>
    </source>
</evidence>
<name>A0A4V1RLY7_9ACTN</name>
<keyword evidence="10" id="KW-0443">Lipid metabolism</keyword>
<keyword evidence="5" id="KW-0479">Metal-binding</keyword>
<keyword evidence="7 15" id="KW-0418">Kinase</keyword>
<dbReference type="InterPro" id="IPR001206">
    <property type="entry name" value="Diacylglycerol_kinase_cat_dom"/>
</dbReference>
<dbReference type="SUPFAM" id="SSF111331">
    <property type="entry name" value="NAD kinase/diacylglycerol kinase-like"/>
    <property type="match status" value="1"/>
</dbReference>
<dbReference type="GO" id="GO:0005524">
    <property type="term" value="F:ATP binding"/>
    <property type="evidence" value="ECO:0007669"/>
    <property type="project" value="UniProtKB-KW"/>
</dbReference>
<dbReference type="EMBL" id="SDWU01000026">
    <property type="protein sequence ID" value="RYB97768.1"/>
    <property type="molecule type" value="Genomic_DNA"/>
</dbReference>
<dbReference type="InterPro" id="IPR017438">
    <property type="entry name" value="ATP-NAD_kinase_N"/>
</dbReference>
<dbReference type="CDD" id="cd03392">
    <property type="entry name" value="PAP2_like_2"/>
    <property type="match status" value="1"/>
</dbReference>
<dbReference type="GO" id="GO:0016301">
    <property type="term" value="F:kinase activity"/>
    <property type="evidence" value="ECO:0007669"/>
    <property type="project" value="UniProtKB-KW"/>
</dbReference>
<dbReference type="SMART" id="SM00014">
    <property type="entry name" value="acidPPc"/>
    <property type="match status" value="1"/>
</dbReference>
<evidence type="ECO:0000256" key="6">
    <source>
        <dbReference type="ARBA" id="ARBA00022741"/>
    </source>
</evidence>
<gene>
    <name evidence="15" type="ORF">EUA07_19115</name>
</gene>
<keyword evidence="6" id="KW-0547">Nucleotide-binding</keyword>
<dbReference type="OrthoDB" id="3171056at2"/>
<dbReference type="InterPro" id="IPR045540">
    <property type="entry name" value="YegS/DAGK_C"/>
</dbReference>
<dbReference type="InterPro" id="IPR000326">
    <property type="entry name" value="PAP2/HPO"/>
</dbReference>